<evidence type="ECO:0000256" key="11">
    <source>
        <dbReference type="ARBA" id="ARBA00023204"/>
    </source>
</evidence>
<dbReference type="InterPro" id="IPR009057">
    <property type="entry name" value="Homeodomain-like_sf"/>
</dbReference>
<dbReference type="InterPro" id="IPR011257">
    <property type="entry name" value="DNA_glycosylase"/>
</dbReference>
<keyword evidence="11" id="KW-0234">DNA repair</keyword>
<evidence type="ECO:0000256" key="7">
    <source>
        <dbReference type="ARBA" id="ARBA00023015"/>
    </source>
</evidence>
<dbReference type="Proteomes" id="UP001333710">
    <property type="component" value="Chromosome"/>
</dbReference>
<keyword evidence="8" id="KW-0238">DNA-binding</keyword>
<dbReference type="InterPro" id="IPR004026">
    <property type="entry name" value="Ada_DNA_repair_Zn-bd"/>
</dbReference>
<dbReference type="Pfam" id="PF06029">
    <property type="entry name" value="AlkA_N"/>
    <property type="match status" value="1"/>
</dbReference>
<evidence type="ECO:0000256" key="1">
    <source>
        <dbReference type="ARBA" id="ARBA00001947"/>
    </source>
</evidence>
<evidence type="ECO:0000313" key="13">
    <source>
        <dbReference type="EMBL" id="BDX08645.1"/>
    </source>
</evidence>
<dbReference type="GO" id="GO:0003700">
    <property type="term" value="F:DNA-binding transcription factor activity"/>
    <property type="evidence" value="ECO:0007669"/>
    <property type="project" value="InterPro"/>
</dbReference>
<dbReference type="KEGG" id="pmaw:MACH26_41660"/>
<dbReference type="FunFam" id="3.40.10.10:FF:000001">
    <property type="entry name" value="DNA-3-methyladenine glycosylase 2"/>
    <property type="match status" value="1"/>
</dbReference>
<dbReference type="Gene3D" id="1.10.340.30">
    <property type="entry name" value="Hypothetical protein, domain 2"/>
    <property type="match status" value="1"/>
</dbReference>
<dbReference type="InterPro" id="IPR051912">
    <property type="entry name" value="Alkylbase_DNA_Glycosylase/TA"/>
</dbReference>
<dbReference type="Gene3D" id="3.40.10.10">
    <property type="entry name" value="DNA Methylphosphotriester Repair Domain"/>
    <property type="match status" value="1"/>
</dbReference>
<keyword evidence="10" id="KW-0804">Transcription</keyword>
<keyword evidence="6" id="KW-0862">Zinc</keyword>
<dbReference type="GO" id="GO:0005737">
    <property type="term" value="C:cytoplasm"/>
    <property type="evidence" value="ECO:0007669"/>
    <property type="project" value="TreeGrafter"/>
</dbReference>
<dbReference type="GO" id="GO:0008725">
    <property type="term" value="F:DNA-3-methyladenine glycosylase activity"/>
    <property type="evidence" value="ECO:0007669"/>
    <property type="project" value="TreeGrafter"/>
</dbReference>
<dbReference type="SUPFAM" id="SSF57884">
    <property type="entry name" value="Ada DNA repair protein, N-terminal domain (N-Ada 10)"/>
    <property type="match status" value="1"/>
</dbReference>
<dbReference type="Gene3D" id="1.10.10.60">
    <property type="entry name" value="Homeodomain-like"/>
    <property type="match status" value="2"/>
</dbReference>
<sequence>MNYQTWQQARLSRDRRFDGRFFVAVKTTGIFCRNICPANLPKEENVEYYAHAAQALDHGYRPCLRCRPDSAPSSYAWLGVETTVVRAMKLLRDNPESGLDSIAQRLGISDGYLRKLFRQHLGVSPKQYQLTEQLLFAKKLLHETSLSVEQVALTAGFQSARRLQQNLKDTLQLTPTQIRQQQSQEGKQLQLYLSYTPDYCWRQVRDFWQVRAVPGMETVTDDSYARSFSWQDDKGYLSAEIEPERFRFKVTLSLQNYQSLRFVLQNIKRVLDLETDYSIVKEGLLQTGLTTEQLTPGIRIPGVWSLFEAGCRAILGQQVSVKAAVNKVAQLTEELGEPLPGEQQLTRLFPTPEAVAKSELAFLKMPEARKRALRALAQYLHDNPEDNSPDAWLEIKGIGPWTVAYAKMRGLSEPDIWLGTDLVIKKQIEQFSLQTDAAAPWRSYLTFQLWDHA</sequence>
<protein>
    <submittedName>
        <fullName evidence="13">3-methyladenine DNA glycosylase</fullName>
    </submittedName>
</protein>
<dbReference type="SMART" id="SM01009">
    <property type="entry name" value="AlkA_N"/>
    <property type="match status" value="1"/>
</dbReference>
<dbReference type="PANTHER" id="PTHR43003:SF13">
    <property type="entry name" value="DNA-3-METHYLADENINE GLYCOSYLASE 2"/>
    <property type="match status" value="1"/>
</dbReference>
<evidence type="ECO:0000256" key="4">
    <source>
        <dbReference type="ARBA" id="ARBA00022723"/>
    </source>
</evidence>
<dbReference type="GO" id="GO:0032259">
    <property type="term" value="P:methylation"/>
    <property type="evidence" value="ECO:0007669"/>
    <property type="project" value="UniProtKB-KW"/>
</dbReference>
<dbReference type="SUPFAM" id="SSF55945">
    <property type="entry name" value="TATA-box binding protein-like"/>
    <property type="match status" value="1"/>
</dbReference>
<keyword evidence="7" id="KW-0805">Transcription regulation</keyword>
<dbReference type="GO" id="GO:0032993">
    <property type="term" value="C:protein-DNA complex"/>
    <property type="evidence" value="ECO:0007669"/>
    <property type="project" value="TreeGrafter"/>
</dbReference>
<keyword evidence="14" id="KW-1185">Reference proteome</keyword>
<evidence type="ECO:0000256" key="10">
    <source>
        <dbReference type="ARBA" id="ARBA00023163"/>
    </source>
</evidence>
<dbReference type="Pfam" id="PF02805">
    <property type="entry name" value="Ada_Zn_binding"/>
    <property type="match status" value="1"/>
</dbReference>
<accession>A0AA48KWK0</accession>
<dbReference type="PANTHER" id="PTHR43003">
    <property type="entry name" value="DNA-3-METHYLADENINE GLYCOSYLASE"/>
    <property type="match status" value="1"/>
</dbReference>
<dbReference type="GO" id="GO:0043565">
    <property type="term" value="F:sequence-specific DNA binding"/>
    <property type="evidence" value="ECO:0007669"/>
    <property type="project" value="InterPro"/>
</dbReference>
<dbReference type="InterPro" id="IPR037046">
    <property type="entry name" value="AlkA_N_sf"/>
</dbReference>
<evidence type="ECO:0000256" key="9">
    <source>
        <dbReference type="ARBA" id="ARBA00023159"/>
    </source>
</evidence>
<dbReference type="AlphaFoldDB" id="A0AA48KWK0"/>
<evidence type="ECO:0000313" key="14">
    <source>
        <dbReference type="Proteomes" id="UP001333710"/>
    </source>
</evidence>
<evidence type="ECO:0000256" key="6">
    <source>
        <dbReference type="ARBA" id="ARBA00022833"/>
    </source>
</evidence>
<keyword evidence="9" id="KW-0010">Activator</keyword>
<dbReference type="GO" id="GO:0032131">
    <property type="term" value="F:alkylated DNA binding"/>
    <property type="evidence" value="ECO:0007669"/>
    <property type="project" value="TreeGrafter"/>
</dbReference>
<dbReference type="EMBL" id="AP027272">
    <property type="protein sequence ID" value="BDX08645.1"/>
    <property type="molecule type" value="Genomic_DNA"/>
</dbReference>
<reference evidence="13" key="1">
    <citation type="submission" date="2023-01" db="EMBL/GenBank/DDBJ databases">
        <title>Complete genome sequence of Planctobacterium marinum strain Dej080120_11.</title>
        <authorList>
            <person name="Ueki S."/>
            <person name="Maruyama F."/>
        </authorList>
    </citation>
    <scope>NUCLEOTIDE SEQUENCE</scope>
    <source>
        <strain evidence="13">Dej080120_11</strain>
    </source>
</reference>
<dbReference type="InterPro" id="IPR018060">
    <property type="entry name" value="HTH_AraC"/>
</dbReference>
<proteinExistence type="predicted"/>
<evidence type="ECO:0000256" key="3">
    <source>
        <dbReference type="ARBA" id="ARBA00022679"/>
    </source>
</evidence>
<keyword evidence="4" id="KW-0479">Metal-binding</keyword>
<evidence type="ECO:0000256" key="2">
    <source>
        <dbReference type="ARBA" id="ARBA00022603"/>
    </source>
</evidence>
<dbReference type="InterPro" id="IPR010316">
    <property type="entry name" value="AlkA_N"/>
</dbReference>
<evidence type="ECO:0000256" key="8">
    <source>
        <dbReference type="ARBA" id="ARBA00023125"/>
    </source>
</evidence>
<name>A0AA48KWK0_9ALTE</name>
<evidence type="ECO:0000256" key="5">
    <source>
        <dbReference type="ARBA" id="ARBA00022763"/>
    </source>
</evidence>
<dbReference type="SMART" id="SM00342">
    <property type="entry name" value="HTH_ARAC"/>
    <property type="match status" value="1"/>
</dbReference>
<feature type="domain" description="HTH araC/xylS-type" evidence="12">
    <location>
        <begin position="82"/>
        <end position="181"/>
    </location>
</feature>
<gene>
    <name evidence="13" type="ORF">MACH26_41660</name>
</gene>
<dbReference type="GO" id="GO:0008168">
    <property type="term" value="F:methyltransferase activity"/>
    <property type="evidence" value="ECO:0007669"/>
    <property type="project" value="UniProtKB-KW"/>
</dbReference>
<evidence type="ECO:0000259" key="12">
    <source>
        <dbReference type="PROSITE" id="PS01124"/>
    </source>
</evidence>
<dbReference type="SUPFAM" id="SSF48150">
    <property type="entry name" value="DNA-glycosylase"/>
    <property type="match status" value="1"/>
</dbReference>
<dbReference type="GO" id="GO:0006307">
    <property type="term" value="P:DNA alkylation repair"/>
    <property type="evidence" value="ECO:0007669"/>
    <property type="project" value="TreeGrafter"/>
</dbReference>
<dbReference type="SUPFAM" id="SSF46689">
    <property type="entry name" value="Homeodomain-like"/>
    <property type="match status" value="2"/>
</dbReference>
<keyword evidence="3" id="KW-0808">Transferase</keyword>
<comment type="cofactor">
    <cofactor evidence="1">
        <name>Zn(2+)</name>
        <dbReference type="ChEBI" id="CHEBI:29105"/>
    </cofactor>
</comment>
<dbReference type="InterPro" id="IPR035451">
    <property type="entry name" value="Ada-like_dom_sf"/>
</dbReference>
<dbReference type="PROSITE" id="PS01124">
    <property type="entry name" value="HTH_ARAC_FAMILY_2"/>
    <property type="match status" value="1"/>
</dbReference>
<dbReference type="GO" id="GO:0043916">
    <property type="term" value="F:DNA-7-methylguanine glycosylase activity"/>
    <property type="evidence" value="ECO:0007669"/>
    <property type="project" value="TreeGrafter"/>
</dbReference>
<dbReference type="RefSeq" id="WP_338294709.1">
    <property type="nucleotide sequence ID" value="NZ_AP027272.1"/>
</dbReference>
<dbReference type="GO" id="GO:0008270">
    <property type="term" value="F:zinc ion binding"/>
    <property type="evidence" value="ECO:0007669"/>
    <property type="project" value="InterPro"/>
</dbReference>
<keyword evidence="5" id="KW-0227">DNA damage</keyword>
<dbReference type="GO" id="GO:0006285">
    <property type="term" value="P:base-excision repair, AP site formation"/>
    <property type="evidence" value="ECO:0007669"/>
    <property type="project" value="TreeGrafter"/>
</dbReference>
<organism evidence="13 14">
    <name type="scientific">Planctobacterium marinum</name>
    <dbReference type="NCBI Taxonomy" id="1631968"/>
    <lineage>
        <taxon>Bacteria</taxon>
        <taxon>Pseudomonadati</taxon>
        <taxon>Pseudomonadota</taxon>
        <taxon>Gammaproteobacteria</taxon>
        <taxon>Alteromonadales</taxon>
        <taxon>Alteromonadaceae</taxon>
        <taxon>Planctobacterium</taxon>
    </lineage>
</organism>
<keyword evidence="2" id="KW-0489">Methyltransferase</keyword>
<dbReference type="Gene3D" id="3.30.310.20">
    <property type="entry name" value="DNA-3-methyladenine glycosylase AlkA, N-terminal domain"/>
    <property type="match status" value="1"/>
</dbReference>
<dbReference type="Pfam" id="PF12833">
    <property type="entry name" value="HTH_18"/>
    <property type="match status" value="1"/>
</dbReference>